<name>A0A809S5M4_9BACT</name>
<gene>
    <name evidence="2" type="ORF">NPRO_19420</name>
</gene>
<dbReference type="AlphaFoldDB" id="A0A809S5M4"/>
<feature type="transmembrane region" description="Helical" evidence="1">
    <location>
        <begin position="20"/>
        <end position="43"/>
    </location>
</feature>
<evidence type="ECO:0000256" key="1">
    <source>
        <dbReference type="SAM" id="Phobius"/>
    </source>
</evidence>
<dbReference type="KEGG" id="npy:NPRO_19420"/>
<accession>A0A809S5M4</accession>
<protein>
    <submittedName>
        <fullName evidence="2">Uncharacterized protein</fullName>
    </submittedName>
</protein>
<feature type="transmembrane region" description="Helical" evidence="1">
    <location>
        <begin position="55"/>
        <end position="74"/>
    </location>
</feature>
<keyword evidence="1" id="KW-0812">Transmembrane</keyword>
<evidence type="ECO:0000313" key="2">
    <source>
        <dbReference type="EMBL" id="BBO24347.1"/>
    </source>
</evidence>
<keyword evidence="1" id="KW-1133">Transmembrane helix</keyword>
<organism evidence="2 3">
    <name type="scientific">Candidatus Nitrosymbiomonas proteolyticus</name>
    <dbReference type="NCBI Taxonomy" id="2608984"/>
    <lineage>
        <taxon>Bacteria</taxon>
        <taxon>Bacillati</taxon>
        <taxon>Armatimonadota</taxon>
        <taxon>Armatimonadota incertae sedis</taxon>
        <taxon>Candidatus Nitrosymbiomonas</taxon>
    </lineage>
</organism>
<feature type="transmembrane region" description="Helical" evidence="1">
    <location>
        <begin position="122"/>
        <end position="147"/>
    </location>
</feature>
<evidence type="ECO:0000313" key="3">
    <source>
        <dbReference type="Proteomes" id="UP000662873"/>
    </source>
</evidence>
<sequence length="160" mass="17711">MERVLAAATMTARYQLKMRYAQLICGMVFAFALSVDSADLQIIFPFADFLTIDSLLKAVVIVCVVLLLIVPVFVRFDGLSLRGIAVASCAIGVLAVGASKWISFLAHQYEHPYGFGLYLVQYVWQFAIPSVAVALLCGLLFFANKWCEKLSGILRRRAKP</sequence>
<feature type="transmembrane region" description="Helical" evidence="1">
    <location>
        <begin position="81"/>
        <end position="102"/>
    </location>
</feature>
<dbReference type="EMBL" id="AP021858">
    <property type="protein sequence ID" value="BBO24347.1"/>
    <property type="molecule type" value="Genomic_DNA"/>
</dbReference>
<dbReference type="Proteomes" id="UP000662873">
    <property type="component" value="Chromosome"/>
</dbReference>
<reference evidence="2" key="1">
    <citation type="journal article" name="DNA Res.">
        <title>The physiological potential of anammox bacteria as revealed by their core genome structure.</title>
        <authorList>
            <person name="Okubo T."/>
            <person name="Toyoda A."/>
            <person name="Fukuhara K."/>
            <person name="Uchiyama I."/>
            <person name="Harigaya Y."/>
            <person name="Kuroiwa M."/>
            <person name="Suzuki T."/>
            <person name="Murakami Y."/>
            <person name="Suwa Y."/>
            <person name="Takami H."/>
        </authorList>
    </citation>
    <scope>NUCLEOTIDE SEQUENCE</scope>
    <source>
        <strain evidence="2">317325-2</strain>
    </source>
</reference>
<proteinExistence type="predicted"/>
<keyword evidence="1" id="KW-0472">Membrane</keyword>